<proteinExistence type="predicted"/>
<evidence type="ECO:0000313" key="2">
    <source>
        <dbReference type="Proteomes" id="UP000789901"/>
    </source>
</evidence>
<evidence type="ECO:0000313" key="1">
    <source>
        <dbReference type="EMBL" id="CAG8826143.1"/>
    </source>
</evidence>
<organism evidence="1 2">
    <name type="scientific">Gigaspora margarita</name>
    <dbReference type="NCBI Taxonomy" id="4874"/>
    <lineage>
        <taxon>Eukaryota</taxon>
        <taxon>Fungi</taxon>
        <taxon>Fungi incertae sedis</taxon>
        <taxon>Mucoromycota</taxon>
        <taxon>Glomeromycotina</taxon>
        <taxon>Glomeromycetes</taxon>
        <taxon>Diversisporales</taxon>
        <taxon>Gigasporaceae</taxon>
        <taxon>Gigaspora</taxon>
    </lineage>
</organism>
<reference evidence="1 2" key="1">
    <citation type="submission" date="2021-06" db="EMBL/GenBank/DDBJ databases">
        <authorList>
            <person name="Kallberg Y."/>
            <person name="Tangrot J."/>
            <person name="Rosling A."/>
        </authorList>
    </citation>
    <scope>NUCLEOTIDE SEQUENCE [LARGE SCALE GENOMIC DNA]</scope>
    <source>
        <strain evidence="1 2">120-4 pot B 10/14</strain>
    </source>
</reference>
<keyword evidence="2" id="KW-1185">Reference proteome</keyword>
<dbReference type="Proteomes" id="UP000789901">
    <property type="component" value="Unassembled WGS sequence"/>
</dbReference>
<gene>
    <name evidence="1" type="ORF">GMARGA_LOCUS29036</name>
</gene>
<protein>
    <submittedName>
        <fullName evidence="1">19006_t:CDS:1</fullName>
    </submittedName>
</protein>
<dbReference type="EMBL" id="CAJVQB010038363">
    <property type="protein sequence ID" value="CAG8826143.1"/>
    <property type="molecule type" value="Genomic_DNA"/>
</dbReference>
<name>A0ABN7WC74_GIGMA</name>
<comment type="caution">
    <text evidence="1">The sequence shown here is derived from an EMBL/GenBank/DDBJ whole genome shotgun (WGS) entry which is preliminary data.</text>
</comment>
<accession>A0ABN7WC74</accession>
<sequence>MTETEVMNQPKKATDSKTPEFILEKGYVVTKNENEGLKVKTELLLTYQKLVEMDHADKLKDLKEYQTRIGIKKDVEKDEFVKKDTKNNEYNEKDQMKKLKAGNVPAKPKELDNKMIIEVDKNNDNWRKKVKMEDILVISEEFKAKMLEGYKGDNGKEKNNKTKKSLKREALSHGLKSLENSQQNCIDTGTNTLDIKSIIDNKFESNSMWLQDQFQEPIVHTIRSMNEANSKKINDLSELSREVQGIECADKWWSSSVTKLSKIVNMREDSIDNKVNTPLFNSGRSVFSKTKKTKLESKINSYLSTITS</sequence>